<dbReference type="Proteomes" id="UP000533598">
    <property type="component" value="Unassembled WGS sequence"/>
</dbReference>
<keyword evidence="5" id="KW-1185">Reference proteome</keyword>
<evidence type="ECO:0000256" key="1">
    <source>
        <dbReference type="ARBA" id="ARBA00022801"/>
    </source>
</evidence>
<dbReference type="InterPro" id="IPR023186">
    <property type="entry name" value="IUNH"/>
</dbReference>
<reference evidence="4 5" key="1">
    <citation type="submission" date="2020-08" db="EMBL/GenBank/DDBJ databases">
        <title>Sequencing the genomes of 1000 actinobacteria strains.</title>
        <authorList>
            <person name="Klenk H.-P."/>
        </authorList>
    </citation>
    <scope>NUCLEOTIDE SEQUENCE [LARGE SCALE GENOMIC DNA]</scope>
    <source>
        <strain evidence="4 5">DSM 44230</strain>
    </source>
</reference>
<dbReference type="InterPro" id="IPR036452">
    <property type="entry name" value="Ribo_hydro-like"/>
</dbReference>
<name>A0A7W7FX42_9PSEU</name>
<accession>A0A7W7FX42</accession>
<keyword evidence="1 4" id="KW-0378">Hydrolase</keyword>
<evidence type="ECO:0000313" key="5">
    <source>
        <dbReference type="Proteomes" id="UP000533598"/>
    </source>
</evidence>
<dbReference type="EMBL" id="JACHMH010000001">
    <property type="protein sequence ID" value="MBB4682221.1"/>
    <property type="molecule type" value="Genomic_DNA"/>
</dbReference>
<dbReference type="PANTHER" id="PTHR12304">
    <property type="entry name" value="INOSINE-URIDINE PREFERRING NUCLEOSIDE HYDROLASE"/>
    <property type="match status" value="1"/>
</dbReference>
<dbReference type="RefSeq" id="WP_185009347.1">
    <property type="nucleotide sequence ID" value="NZ_BAAAUI010000037.1"/>
</dbReference>
<dbReference type="Gene3D" id="3.90.245.10">
    <property type="entry name" value="Ribonucleoside hydrolase-like"/>
    <property type="match status" value="1"/>
</dbReference>
<dbReference type="SUPFAM" id="SSF53590">
    <property type="entry name" value="Nucleoside hydrolase"/>
    <property type="match status" value="1"/>
</dbReference>
<evidence type="ECO:0000256" key="2">
    <source>
        <dbReference type="ARBA" id="ARBA00023295"/>
    </source>
</evidence>
<feature type="domain" description="Inosine/uridine-preferring nucleoside hydrolase" evidence="3">
    <location>
        <begin position="6"/>
        <end position="301"/>
    </location>
</feature>
<dbReference type="PANTHER" id="PTHR12304:SF4">
    <property type="entry name" value="URIDINE NUCLEOSIDASE"/>
    <property type="match status" value="1"/>
</dbReference>
<keyword evidence="2 4" id="KW-0326">Glycosidase</keyword>
<dbReference type="AlphaFoldDB" id="A0A7W7FX42"/>
<dbReference type="GO" id="GO:0045437">
    <property type="term" value="F:uridine nucleosidase activity"/>
    <property type="evidence" value="ECO:0007669"/>
    <property type="project" value="UniProtKB-ARBA"/>
</dbReference>
<dbReference type="EC" id="3.2.-.-" evidence="4"/>
<protein>
    <submittedName>
        <fullName evidence="4">Pyrimidine-specific ribonucleoside hydrolase</fullName>
        <ecNumber evidence="4">3.2.-.-</ecNumber>
    </submittedName>
</protein>
<dbReference type="GO" id="GO:0008477">
    <property type="term" value="F:purine nucleosidase activity"/>
    <property type="evidence" value="ECO:0007669"/>
    <property type="project" value="TreeGrafter"/>
</dbReference>
<dbReference type="InterPro" id="IPR015910">
    <property type="entry name" value="I/U_nuclsd_hydro_CS"/>
</dbReference>
<gene>
    <name evidence="4" type="ORF">HNR67_008339</name>
</gene>
<dbReference type="GO" id="GO:0006152">
    <property type="term" value="P:purine nucleoside catabolic process"/>
    <property type="evidence" value="ECO:0007669"/>
    <property type="project" value="TreeGrafter"/>
</dbReference>
<dbReference type="PROSITE" id="PS01247">
    <property type="entry name" value="IUNH"/>
    <property type="match status" value="1"/>
</dbReference>
<proteinExistence type="predicted"/>
<sequence length="317" mass="33163">MSPTPLILDTDPGIDDAVAFLFAVNSPELDLRAVTTVFGNVGPELTSANALRLLTLLGRADIPVGIGADRPLVYPAAFRAEGWHGADGLGGQSALLPEPAAKPDPRGAVQLMADTLRAAESPVTIVAIGPLTNVALLLASYPELKPRIGRLSIMGGGLAAGNTTPAAEFNIWSDPEAARRVLVEEDVPTSLVPLDLTLRCAVDGAWLAELAAAGGPAETLARVVDHYRRQYLAFYGVDEVALHDVLAVLEAARPGMLRRTALPVEVDCGTGAGRGATFGNRMPDATGRRIDVLLDADVAEVSRFVLDRLTAGIAATR</sequence>
<organism evidence="4 5">
    <name type="scientific">Crossiella cryophila</name>
    <dbReference type="NCBI Taxonomy" id="43355"/>
    <lineage>
        <taxon>Bacteria</taxon>
        <taxon>Bacillati</taxon>
        <taxon>Actinomycetota</taxon>
        <taxon>Actinomycetes</taxon>
        <taxon>Pseudonocardiales</taxon>
        <taxon>Pseudonocardiaceae</taxon>
        <taxon>Crossiella</taxon>
    </lineage>
</organism>
<comment type="caution">
    <text evidence="4">The sequence shown here is derived from an EMBL/GenBank/DDBJ whole genome shotgun (WGS) entry which is preliminary data.</text>
</comment>
<evidence type="ECO:0000313" key="4">
    <source>
        <dbReference type="EMBL" id="MBB4682221.1"/>
    </source>
</evidence>
<dbReference type="Pfam" id="PF01156">
    <property type="entry name" value="IU_nuc_hydro"/>
    <property type="match status" value="1"/>
</dbReference>
<dbReference type="InterPro" id="IPR001910">
    <property type="entry name" value="Inosine/uridine_hydrolase_dom"/>
</dbReference>
<evidence type="ECO:0000259" key="3">
    <source>
        <dbReference type="Pfam" id="PF01156"/>
    </source>
</evidence>
<dbReference type="GO" id="GO:0005829">
    <property type="term" value="C:cytosol"/>
    <property type="evidence" value="ECO:0007669"/>
    <property type="project" value="TreeGrafter"/>
</dbReference>